<evidence type="ECO:0000256" key="1">
    <source>
        <dbReference type="ARBA" id="ARBA00000085"/>
    </source>
</evidence>
<proteinExistence type="predicted"/>
<dbReference type="InterPro" id="IPR036097">
    <property type="entry name" value="HisK_dim/P_sf"/>
</dbReference>
<dbReference type="PANTHER" id="PTHR43711:SF1">
    <property type="entry name" value="HISTIDINE KINASE 1"/>
    <property type="match status" value="1"/>
</dbReference>
<dbReference type="CDD" id="cd00082">
    <property type="entry name" value="HisKA"/>
    <property type="match status" value="1"/>
</dbReference>
<dbReference type="InterPro" id="IPR004358">
    <property type="entry name" value="Sig_transdc_His_kin-like_C"/>
</dbReference>
<evidence type="ECO:0000259" key="9">
    <source>
        <dbReference type="PROSITE" id="PS50109"/>
    </source>
</evidence>
<dbReference type="EC" id="2.7.13.3" evidence="3"/>
<dbReference type="SMART" id="SM00387">
    <property type="entry name" value="HATPase_c"/>
    <property type="match status" value="1"/>
</dbReference>
<dbReference type="SUPFAM" id="SSF158472">
    <property type="entry name" value="HAMP domain-like"/>
    <property type="match status" value="1"/>
</dbReference>
<dbReference type="Pfam" id="PF00672">
    <property type="entry name" value="HAMP"/>
    <property type="match status" value="1"/>
</dbReference>
<dbReference type="OrthoDB" id="9804645at2"/>
<evidence type="ECO:0000256" key="6">
    <source>
        <dbReference type="ARBA" id="ARBA00022777"/>
    </source>
</evidence>
<sequence>MATVIAPQNHNFSIKNLSIKSLTLLGFGLVAFPLVIALIFGASQVNALANSSAGAITDIAKIFDLQQLLKSHQLRMERSAAQYLVLRDPALAQSYQQQSQHIVQLTAQLTATSQDAKLQQLVTHYSETVADLVDNIMPTAAAKPVTDSQILKPLQLKFHALSTIYEQITQRSNELNSLHISNIRQAAQGLRDIMMQSLIIIPISLLIAGIFIVLITSPLKVLTGSIFRLHQGDFANEIKVSGSPEIQEIAHALESMRMRLQALELQKSSFIRHISHELKTPLAAIREGTELLYDNSVGELNAEQHEISQIIKSSVYRLQKHIEDLLDFNIVLDSTSLQDSAAIEIKQLFQQVLTDRKLDIKRKKLTINNTLEPVAVVSNHKQVAVVIDNILSNAIKYSPNEGIITVTSRLVNEQVMLFISDQGMGIAPDNQEKIFDAFYQGPPPEQSPIKGSGLGLTIVKELLLRLNGEIEILSAKNHQQGTTVKITLPRAYQLEGQT</sequence>
<dbReference type="RefSeq" id="WP_085282167.1">
    <property type="nucleotide sequence ID" value="NZ_FOBI01000001.1"/>
</dbReference>
<dbReference type="InterPro" id="IPR050736">
    <property type="entry name" value="Sensor_HK_Regulatory"/>
</dbReference>
<comment type="subcellular location">
    <subcellularLocation>
        <location evidence="2">Membrane</location>
    </subcellularLocation>
</comment>
<dbReference type="Pfam" id="PF02518">
    <property type="entry name" value="HATPase_c"/>
    <property type="match status" value="1"/>
</dbReference>
<dbReference type="InterPro" id="IPR003661">
    <property type="entry name" value="HisK_dim/P_dom"/>
</dbReference>
<dbReference type="PANTHER" id="PTHR43711">
    <property type="entry name" value="TWO-COMPONENT HISTIDINE KINASE"/>
    <property type="match status" value="1"/>
</dbReference>
<keyword evidence="7" id="KW-0902">Two-component regulatory system</keyword>
<gene>
    <name evidence="11" type="ORF">SAMN05216262_101607</name>
</gene>
<dbReference type="Proteomes" id="UP000199297">
    <property type="component" value="Unassembled WGS sequence"/>
</dbReference>
<dbReference type="Gene3D" id="1.10.287.130">
    <property type="match status" value="1"/>
</dbReference>
<evidence type="ECO:0000259" key="10">
    <source>
        <dbReference type="PROSITE" id="PS50885"/>
    </source>
</evidence>
<keyword evidence="8" id="KW-0472">Membrane</keyword>
<evidence type="ECO:0000256" key="7">
    <source>
        <dbReference type="ARBA" id="ARBA00023012"/>
    </source>
</evidence>
<dbReference type="SMART" id="SM00304">
    <property type="entry name" value="HAMP"/>
    <property type="match status" value="1"/>
</dbReference>
<dbReference type="GO" id="GO:0000155">
    <property type="term" value="F:phosphorelay sensor kinase activity"/>
    <property type="evidence" value="ECO:0007669"/>
    <property type="project" value="InterPro"/>
</dbReference>
<dbReference type="InterPro" id="IPR003660">
    <property type="entry name" value="HAMP_dom"/>
</dbReference>
<dbReference type="STRING" id="641665.GCA_002104455_00098"/>
<dbReference type="GO" id="GO:0016020">
    <property type="term" value="C:membrane"/>
    <property type="evidence" value="ECO:0007669"/>
    <property type="project" value="UniProtKB-SubCell"/>
</dbReference>
<dbReference type="SUPFAM" id="SSF47384">
    <property type="entry name" value="Homodimeric domain of signal transducing histidine kinase"/>
    <property type="match status" value="1"/>
</dbReference>
<dbReference type="SUPFAM" id="SSF55874">
    <property type="entry name" value="ATPase domain of HSP90 chaperone/DNA topoisomerase II/histidine kinase"/>
    <property type="match status" value="1"/>
</dbReference>
<keyword evidence="12" id="KW-1185">Reference proteome</keyword>
<protein>
    <recommendedName>
        <fullName evidence="3">histidine kinase</fullName>
        <ecNumber evidence="3">2.7.13.3</ecNumber>
    </recommendedName>
</protein>
<dbReference type="PROSITE" id="PS50109">
    <property type="entry name" value="HIS_KIN"/>
    <property type="match status" value="1"/>
</dbReference>
<feature type="domain" description="HAMP" evidence="10">
    <location>
        <begin position="213"/>
        <end position="265"/>
    </location>
</feature>
<keyword evidence="4" id="KW-0597">Phosphoprotein</keyword>
<keyword evidence="5" id="KW-0808">Transferase</keyword>
<evidence type="ECO:0000313" key="11">
    <source>
        <dbReference type="EMBL" id="SEK53931.1"/>
    </source>
</evidence>
<dbReference type="InterPro" id="IPR005467">
    <property type="entry name" value="His_kinase_dom"/>
</dbReference>
<dbReference type="PROSITE" id="PS50885">
    <property type="entry name" value="HAMP"/>
    <property type="match status" value="1"/>
</dbReference>
<dbReference type="AlphaFoldDB" id="A0A1H7HUF1"/>
<feature type="domain" description="Histidine kinase" evidence="9">
    <location>
        <begin position="273"/>
        <end position="492"/>
    </location>
</feature>
<evidence type="ECO:0000256" key="8">
    <source>
        <dbReference type="SAM" id="Phobius"/>
    </source>
</evidence>
<evidence type="ECO:0000256" key="3">
    <source>
        <dbReference type="ARBA" id="ARBA00012438"/>
    </source>
</evidence>
<keyword evidence="6 11" id="KW-0418">Kinase</keyword>
<dbReference type="InterPro" id="IPR003594">
    <property type="entry name" value="HATPase_dom"/>
</dbReference>
<comment type="catalytic activity">
    <reaction evidence="1">
        <text>ATP + protein L-histidine = ADP + protein N-phospho-L-histidine.</text>
        <dbReference type="EC" id="2.7.13.3"/>
    </reaction>
</comment>
<organism evidence="11 12">
    <name type="scientific">Colwellia chukchiensis</name>
    <dbReference type="NCBI Taxonomy" id="641665"/>
    <lineage>
        <taxon>Bacteria</taxon>
        <taxon>Pseudomonadati</taxon>
        <taxon>Pseudomonadota</taxon>
        <taxon>Gammaproteobacteria</taxon>
        <taxon>Alteromonadales</taxon>
        <taxon>Colwelliaceae</taxon>
        <taxon>Colwellia</taxon>
    </lineage>
</organism>
<evidence type="ECO:0000256" key="4">
    <source>
        <dbReference type="ARBA" id="ARBA00022553"/>
    </source>
</evidence>
<keyword evidence="8" id="KW-0812">Transmembrane</keyword>
<feature type="transmembrane region" description="Helical" evidence="8">
    <location>
        <begin position="198"/>
        <end position="219"/>
    </location>
</feature>
<dbReference type="InterPro" id="IPR036890">
    <property type="entry name" value="HATPase_C_sf"/>
</dbReference>
<dbReference type="Pfam" id="PF00512">
    <property type="entry name" value="HisKA"/>
    <property type="match status" value="1"/>
</dbReference>
<dbReference type="EMBL" id="FOBI01000001">
    <property type="protein sequence ID" value="SEK53931.1"/>
    <property type="molecule type" value="Genomic_DNA"/>
</dbReference>
<dbReference type="Gene3D" id="3.30.565.10">
    <property type="entry name" value="Histidine kinase-like ATPase, C-terminal domain"/>
    <property type="match status" value="1"/>
</dbReference>
<dbReference type="SMART" id="SM00388">
    <property type="entry name" value="HisKA"/>
    <property type="match status" value="1"/>
</dbReference>
<dbReference type="Gene3D" id="6.10.340.10">
    <property type="match status" value="1"/>
</dbReference>
<reference evidence="12" key="1">
    <citation type="submission" date="2016-10" db="EMBL/GenBank/DDBJ databases">
        <authorList>
            <person name="Varghese N."/>
            <person name="Submissions S."/>
        </authorList>
    </citation>
    <scope>NUCLEOTIDE SEQUENCE [LARGE SCALE GENOMIC DNA]</scope>
    <source>
        <strain evidence="12">CGMCC 1.9127</strain>
    </source>
</reference>
<keyword evidence="8" id="KW-1133">Transmembrane helix</keyword>
<name>A0A1H7HUF1_9GAMM</name>
<feature type="transmembrane region" description="Helical" evidence="8">
    <location>
        <begin position="22"/>
        <end position="42"/>
    </location>
</feature>
<accession>A0A1H7HUF1</accession>
<evidence type="ECO:0000256" key="5">
    <source>
        <dbReference type="ARBA" id="ARBA00022679"/>
    </source>
</evidence>
<evidence type="ECO:0000256" key="2">
    <source>
        <dbReference type="ARBA" id="ARBA00004370"/>
    </source>
</evidence>
<dbReference type="CDD" id="cd06225">
    <property type="entry name" value="HAMP"/>
    <property type="match status" value="1"/>
</dbReference>
<evidence type="ECO:0000313" key="12">
    <source>
        <dbReference type="Proteomes" id="UP000199297"/>
    </source>
</evidence>
<dbReference type="PRINTS" id="PR00344">
    <property type="entry name" value="BCTRLSENSOR"/>
</dbReference>